<evidence type="ECO:0000256" key="4">
    <source>
        <dbReference type="RuleBase" id="RU004005"/>
    </source>
</evidence>
<dbReference type="PANTHER" id="PTHR13501:SF8">
    <property type="entry name" value="LARGE RIBOSOMAL SUBUNIT PROTEIN UL22M"/>
    <property type="match status" value="1"/>
</dbReference>
<dbReference type="InterPro" id="IPR036394">
    <property type="entry name" value="Ribosomal_uL22_sf"/>
</dbReference>
<keyword evidence="6" id="KW-1185">Reference proteome</keyword>
<dbReference type="GO" id="GO:0003735">
    <property type="term" value="F:structural constituent of ribosome"/>
    <property type="evidence" value="ECO:0007669"/>
    <property type="project" value="InterPro"/>
</dbReference>
<protein>
    <submittedName>
        <fullName evidence="5">39S ribosomal protein L22, mitochondrial</fullName>
    </submittedName>
</protein>
<keyword evidence="3 4" id="KW-0687">Ribonucleoprotein</keyword>
<comment type="caution">
    <text evidence="5">The sequence shown here is derived from an EMBL/GenBank/DDBJ whole genome shotgun (WGS) entry which is preliminary data.</text>
</comment>
<evidence type="ECO:0000313" key="6">
    <source>
        <dbReference type="Proteomes" id="UP001151582"/>
    </source>
</evidence>
<dbReference type="AlphaFoldDB" id="A0A9W8EC17"/>
<proteinExistence type="inferred from homology"/>
<organism evidence="5 6">
    <name type="scientific">Dimargaris verticillata</name>
    <dbReference type="NCBI Taxonomy" id="2761393"/>
    <lineage>
        <taxon>Eukaryota</taxon>
        <taxon>Fungi</taxon>
        <taxon>Fungi incertae sedis</taxon>
        <taxon>Zoopagomycota</taxon>
        <taxon>Kickxellomycotina</taxon>
        <taxon>Dimargaritomycetes</taxon>
        <taxon>Dimargaritales</taxon>
        <taxon>Dimargaritaceae</taxon>
        <taxon>Dimargaris</taxon>
    </lineage>
</organism>
<dbReference type="EMBL" id="JANBQB010000452">
    <property type="protein sequence ID" value="KAJ1976224.1"/>
    <property type="molecule type" value="Genomic_DNA"/>
</dbReference>
<dbReference type="GO" id="GO:0005762">
    <property type="term" value="C:mitochondrial large ribosomal subunit"/>
    <property type="evidence" value="ECO:0007669"/>
    <property type="project" value="TreeGrafter"/>
</dbReference>
<sequence length="236" mass="26797">MPLLLGIRSHALSLGRLVGATARPSLPRFAALFSTSSACAKKVEDVSGNRPDLGASPLFDAAIEDAAESEQTAASSLLPRGAESTVGLREYQYSTANYKTSYRKLRFLAQQISGKPIQEAINQMEFSPKRWAKPLMHNLAMARTNAYLQKGLDKSRLYVGKGFYKKSLDMKGRGRYGIKHHYSAHIKYILKEAEPDTAPEDRGRRRDIKRFNVKRRVWQPLREEKPIYSPSRYYNW</sequence>
<dbReference type="InterPro" id="IPR047867">
    <property type="entry name" value="Ribosomal_uL22_bac/org-type"/>
</dbReference>
<evidence type="ECO:0000256" key="1">
    <source>
        <dbReference type="ARBA" id="ARBA00009451"/>
    </source>
</evidence>
<dbReference type="InterPro" id="IPR001063">
    <property type="entry name" value="Ribosomal_uL22"/>
</dbReference>
<dbReference type="PANTHER" id="PTHR13501">
    <property type="entry name" value="CHLOROPLAST 50S RIBOSOMAL PROTEIN L22-RELATED"/>
    <property type="match status" value="1"/>
</dbReference>
<gene>
    <name evidence="5" type="primary">mrpl22</name>
    <name evidence="5" type="ORF">H4R34_004059</name>
</gene>
<dbReference type="Gene3D" id="3.90.470.10">
    <property type="entry name" value="Ribosomal protein L22/L17"/>
    <property type="match status" value="1"/>
</dbReference>
<accession>A0A9W8EC17</accession>
<name>A0A9W8EC17_9FUNG</name>
<dbReference type="OrthoDB" id="416470at2759"/>
<reference evidence="5" key="1">
    <citation type="submission" date="2022-07" db="EMBL/GenBank/DDBJ databases">
        <title>Phylogenomic reconstructions and comparative analyses of Kickxellomycotina fungi.</title>
        <authorList>
            <person name="Reynolds N.K."/>
            <person name="Stajich J.E."/>
            <person name="Barry K."/>
            <person name="Grigoriev I.V."/>
            <person name="Crous P."/>
            <person name="Smith M.E."/>
        </authorList>
    </citation>
    <scope>NUCLEOTIDE SEQUENCE</scope>
    <source>
        <strain evidence="5">RSA 567</strain>
    </source>
</reference>
<comment type="similarity">
    <text evidence="1 4">Belongs to the universal ribosomal protein uL22 family.</text>
</comment>
<keyword evidence="2 4" id="KW-0689">Ribosomal protein</keyword>
<dbReference type="Pfam" id="PF00237">
    <property type="entry name" value="Ribosomal_L22"/>
    <property type="match status" value="1"/>
</dbReference>
<dbReference type="SUPFAM" id="SSF54843">
    <property type="entry name" value="Ribosomal protein L22"/>
    <property type="match status" value="1"/>
</dbReference>
<evidence type="ECO:0000256" key="2">
    <source>
        <dbReference type="ARBA" id="ARBA00022980"/>
    </source>
</evidence>
<evidence type="ECO:0000256" key="3">
    <source>
        <dbReference type="ARBA" id="ARBA00023274"/>
    </source>
</evidence>
<dbReference type="GO" id="GO:0006412">
    <property type="term" value="P:translation"/>
    <property type="evidence" value="ECO:0007669"/>
    <property type="project" value="InterPro"/>
</dbReference>
<evidence type="ECO:0000313" key="5">
    <source>
        <dbReference type="EMBL" id="KAJ1976224.1"/>
    </source>
</evidence>
<dbReference type="Proteomes" id="UP001151582">
    <property type="component" value="Unassembled WGS sequence"/>
</dbReference>